<comment type="caution">
    <text evidence="1">The sequence shown here is derived from an EMBL/GenBank/DDBJ whole genome shotgun (WGS) entry which is preliminary data.</text>
</comment>
<dbReference type="Proteomes" id="UP000789342">
    <property type="component" value="Unassembled WGS sequence"/>
</dbReference>
<evidence type="ECO:0000313" key="2">
    <source>
        <dbReference type="Proteomes" id="UP000789342"/>
    </source>
</evidence>
<proteinExistence type="predicted"/>
<evidence type="ECO:0000313" key="1">
    <source>
        <dbReference type="EMBL" id="CAG8745149.1"/>
    </source>
</evidence>
<dbReference type="Pfam" id="PF11937">
    <property type="entry name" value="DUF3455"/>
    <property type="match status" value="1"/>
</dbReference>
<dbReference type="EMBL" id="CAJVPV010032561">
    <property type="protein sequence ID" value="CAG8745149.1"/>
    <property type="molecule type" value="Genomic_DNA"/>
</dbReference>
<sequence length="106" mass="11061">GPLGILVNKPEDFKCVYDDPTFVTAVSVDAEISLTEQAAGFRAVIPTDTSSSLFAINATTPAPNPDADGPWLRSKAFNNTGSGAFSSVTYLQRVRTKGGNVPAASL</sequence>
<organism evidence="1 2">
    <name type="scientific">Acaulospora morrowiae</name>
    <dbReference type="NCBI Taxonomy" id="94023"/>
    <lineage>
        <taxon>Eukaryota</taxon>
        <taxon>Fungi</taxon>
        <taxon>Fungi incertae sedis</taxon>
        <taxon>Mucoromycota</taxon>
        <taxon>Glomeromycotina</taxon>
        <taxon>Glomeromycetes</taxon>
        <taxon>Diversisporales</taxon>
        <taxon>Acaulosporaceae</taxon>
        <taxon>Acaulospora</taxon>
    </lineage>
</organism>
<accession>A0A9N9IRP0</accession>
<reference evidence="1" key="1">
    <citation type="submission" date="2021-06" db="EMBL/GenBank/DDBJ databases">
        <authorList>
            <person name="Kallberg Y."/>
            <person name="Tangrot J."/>
            <person name="Rosling A."/>
        </authorList>
    </citation>
    <scope>NUCLEOTIDE SEQUENCE</scope>
    <source>
        <strain evidence="1">CL551</strain>
    </source>
</reference>
<protein>
    <submittedName>
        <fullName evidence="1">1508_t:CDS:1</fullName>
    </submittedName>
</protein>
<dbReference type="AlphaFoldDB" id="A0A9N9IRP0"/>
<dbReference type="OrthoDB" id="2378356at2759"/>
<feature type="non-terminal residue" evidence="1">
    <location>
        <position position="1"/>
    </location>
</feature>
<dbReference type="InterPro" id="IPR021851">
    <property type="entry name" value="DUF3455"/>
</dbReference>
<gene>
    <name evidence="1" type="ORF">AMORRO_LOCUS14981</name>
</gene>
<keyword evidence="2" id="KW-1185">Reference proteome</keyword>
<feature type="non-terminal residue" evidence="1">
    <location>
        <position position="106"/>
    </location>
</feature>
<name>A0A9N9IRP0_9GLOM</name>